<organism evidence="2 3">
    <name type="scientific">Forsythia ovata</name>
    <dbReference type="NCBI Taxonomy" id="205694"/>
    <lineage>
        <taxon>Eukaryota</taxon>
        <taxon>Viridiplantae</taxon>
        <taxon>Streptophyta</taxon>
        <taxon>Embryophyta</taxon>
        <taxon>Tracheophyta</taxon>
        <taxon>Spermatophyta</taxon>
        <taxon>Magnoliopsida</taxon>
        <taxon>eudicotyledons</taxon>
        <taxon>Gunneridae</taxon>
        <taxon>Pentapetalae</taxon>
        <taxon>asterids</taxon>
        <taxon>lamiids</taxon>
        <taxon>Lamiales</taxon>
        <taxon>Oleaceae</taxon>
        <taxon>Forsythieae</taxon>
        <taxon>Forsythia</taxon>
    </lineage>
</organism>
<reference evidence="3" key="1">
    <citation type="submission" date="2024-07" db="EMBL/GenBank/DDBJ databases">
        <title>Two chromosome-level genome assemblies of Korean endemic species Abeliophyllum distichum and Forsythia ovata (Oleaceae).</title>
        <authorList>
            <person name="Jang H."/>
        </authorList>
    </citation>
    <scope>NUCLEOTIDE SEQUENCE [LARGE SCALE GENOMIC DNA]</scope>
</reference>
<feature type="region of interest" description="Disordered" evidence="1">
    <location>
        <begin position="62"/>
        <end position="82"/>
    </location>
</feature>
<evidence type="ECO:0000313" key="2">
    <source>
        <dbReference type="EMBL" id="KAL2500521.1"/>
    </source>
</evidence>
<proteinExistence type="predicted"/>
<keyword evidence="3" id="KW-1185">Reference proteome</keyword>
<protein>
    <submittedName>
        <fullName evidence="2">Uncharacterized protein</fullName>
    </submittedName>
</protein>
<evidence type="ECO:0000256" key="1">
    <source>
        <dbReference type="SAM" id="MobiDB-lite"/>
    </source>
</evidence>
<gene>
    <name evidence="2" type="ORF">Fot_34369</name>
</gene>
<sequence length="133" mass="14959">MSAYLRSTLKLKGPKKHSSPFFKISNCTTAVCQSLSTLTLLAGATIFSVEVLTPILPLIPRQSPVHQEEPSPKWKTLGSRNDSPTIEKLDVDELNPKWERLATDKRSPKWKRLGSRSTYLKMERLAAEEPSPK</sequence>
<dbReference type="EMBL" id="JBFOLJ010000010">
    <property type="protein sequence ID" value="KAL2500521.1"/>
    <property type="molecule type" value="Genomic_DNA"/>
</dbReference>
<comment type="caution">
    <text evidence="2">The sequence shown here is derived from an EMBL/GenBank/DDBJ whole genome shotgun (WGS) entry which is preliminary data.</text>
</comment>
<name>A0ABD1SJ65_9LAMI</name>
<evidence type="ECO:0000313" key="3">
    <source>
        <dbReference type="Proteomes" id="UP001604277"/>
    </source>
</evidence>
<dbReference type="Proteomes" id="UP001604277">
    <property type="component" value="Unassembled WGS sequence"/>
</dbReference>
<accession>A0ABD1SJ65</accession>
<dbReference type="AlphaFoldDB" id="A0ABD1SJ65"/>